<organism evidence="2 3">
    <name type="scientific">Hydrogenovibrio marinus</name>
    <dbReference type="NCBI Taxonomy" id="28885"/>
    <lineage>
        <taxon>Bacteria</taxon>
        <taxon>Pseudomonadati</taxon>
        <taxon>Pseudomonadota</taxon>
        <taxon>Gammaproteobacteria</taxon>
        <taxon>Thiotrichales</taxon>
        <taxon>Piscirickettsiaceae</taxon>
        <taxon>Hydrogenovibrio</taxon>
    </lineage>
</organism>
<dbReference type="AlphaFoldDB" id="A0A066ZZG3"/>
<evidence type="ECO:0000313" key="3">
    <source>
        <dbReference type="Proteomes" id="UP000027341"/>
    </source>
</evidence>
<sequence>MGYMKKPTLIVLLLAGLMIVQGVAEAASISTRVRILESKTYKLGKEIQQQKSENAAQSERLDQGLQEIHRLKKKVEQFMADESKRQHKPDNPQNSYSFP</sequence>
<comment type="caution">
    <text evidence="2">The sequence shown here is derived from an EMBL/GenBank/DDBJ whole genome shotgun (WGS) entry which is preliminary data.</text>
</comment>
<accession>A0A066ZZG3</accession>
<feature type="region of interest" description="Disordered" evidence="1">
    <location>
        <begin position="78"/>
        <end position="99"/>
    </location>
</feature>
<evidence type="ECO:0000256" key="1">
    <source>
        <dbReference type="SAM" id="MobiDB-lite"/>
    </source>
</evidence>
<proteinExistence type="predicted"/>
<keyword evidence="3" id="KW-1185">Reference proteome</keyword>
<name>A0A066ZZG3_HYDMR</name>
<dbReference type="Proteomes" id="UP000027341">
    <property type="component" value="Unassembled WGS sequence"/>
</dbReference>
<gene>
    <name evidence="2" type="ORF">EI16_04225</name>
</gene>
<feature type="compositionally biased region" description="Basic and acidic residues" evidence="1">
    <location>
        <begin position="81"/>
        <end position="90"/>
    </location>
</feature>
<reference evidence="2 3" key="1">
    <citation type="submission" date="2014-04" db="EMBL/GenBank/DDBJ databases">
        <title>Draft genome sequence of Hydrogenovibrio marinus MH-110, a model organism for aerobic H2 metabolism.</title>
        <authorList>
            <person name="Cha H.J."/>
            <person name="Jo B.H."/>
            <person name="Hwang B.H."/>
        </authorList>
    </citation>
    <scope>NUCLEOTIDE SEQUENCE [LARGE SCALE GENOMIC DNA]</scope>
    <source>
        <strain evidence="2 3">MH-110</strain>
    </source>
</reference>
<dbReference type="EMBL" id="JMIU01000001">
    <property type="protein sequence ID" value="KDN95515.1"/>
    <property type="molecule type" value="Genomic_DNA"/>
</dbReference>
<protein>
    <submittedName>
        <fullName evidence="2">Uncharacterized protein</fullName>
    </submittedName>
</protein>
<dbReference type="STRING" id="28885.EI16_04225"/>
<evidence type="ECO:0000313" key="2">
    <source>
        <dbReference type="EMBL" id="KDN95515.1"/>
    </source>
</evidence>